<dbReference type="InterPro" id="IPR011990">
    <property type="entry name" value="TPR-like_helical_dom_sf"/>
</dbReference>
<feature type="domain" description="OmpR/PhoB-type" evidence="4">
    <location>
        <begin position="19"/>
        <end position="94"/>
    </location>
</feature>
<feature type="repeat" description="TPR" evidence="3">
    <location>
        <begin position="498"/>
        <end position="531"/>
    </location>
</feature>
<dbReference type="SMART" id="SM00862">
    <property type="entry name" value="Trans_reg_C"/>
    <property type="match status" value="1"/>
</dbReference>
<comment type="similarity">
    <text evidence="1">Belongs to the AfsR/DnrI/RedD regulatory family.</text>
</comment>
<comment type="caution">
    <text evidence="6">The sequence shown here is derived from an EMBL/GenBank/DDBJ whole genome shotgun (WGS) entry which is preliminary data.</text>
</comment>
<evidence type="ECO:0000256" key="2">
    <source>
        <dbReference type="ARBA" id="ARBA00023125"/>
    </source>
</evidence>
<dbReference type="SUPFAM" id="SSF46894">
    <property type="entry name" value="C-terminal effector domain of the bipartite response regulators"/>
    <property type="match status" value="1"/>
</dbReference>
<evidence type="ECO:0000259" key="5">
    <source>
        <dbReference type="SMART" id="SM01043"/>
    </source>
</evidence>
<organism evidence="6 7">
    <name type="scientific">Halomonas gemina</name>
    <dbReference type="NCBI Taxonomy" id="2945105"/>
    <lineage>
        <taxon>Bacteria</taxon>
        <taxon>Pseudomonadati</taxon>
        <taxon>Pseudomonadota</taxon>
        <taxon>Gammaproteobacteria</taxon>
        <taxon>Oceanospirillales</taxon>
        <taxon>Halomonadaceae</taxon>
        <taxon>Halomonas</taxon>
    </lineage>
</organism>
<evidence type="ECO:0000259" key="4">
    <source>
        <dbReference type="SMART" id="SM00862"/>
    </source>
</evidence>
<dbReference type="SMART" id="SM00028">
    <property type="entry name" value="TPR"/>
    <property type="match status" value="5"/>
</dbReference>
<dbReference type="PANTHER" id="PTHR35807">
    <property type="entry name" value="TRANSCRIPTIONAL REGULATOR REDD-RELATED"/>
    <property type="match status" value="1"/>
</dbReference>
<keyword evidence="3" id="KW-0802">TPR repeat</keyword>
<sequence>MIELNVRLFGGFEVRRSAGPIIVFSTRKARALLAFLARHPGQPQGREGLAAMFWPDSAESEARRNLRQALKLVRRALADRGDAIIVSQGEALLLEPSAVEVDVDLFERLHEAGTPDAIERAAALYRGDFLEGVNLADGPFADWSLIERMRLHEHALDVFSRLLADRLETGRTESAIDMALRLLALDPLQEHVHRQLIRLYLEQGRRGSAREQYHVCRAVLERELGSPPEAETERLYQEIRRCRVELPASASEPSTQSASSPPSPAVDYLLTRPAVAVLPFVNLGRDPSQTYFADGLSEDIITALACWRCFPLIASSSTFCYRERGDGLHDIAAELGTHYLVDGSVRRSGTKLRISAHLVEVATARYLWAERFDLDLHDILVVQAEAAEKIVAAVAPELQQAELRRIMTKRTEEWSAWDYFLRGWSLLNHFTTDDNARARSDFEQALRLDPAYSDAFMGLASGYLRDLFHDEAAASREEALARGLTAAREAVSLDPNSSAAHHALGTAYTWVEDYEAAIDETELAIELNPSNAFARMALGNRLDLIGQTAEGIAQMRHALRLNPRDPRRFNFMRFLARAHIALGEYETALRWARKAVQLRPEQPDLHFRLAICLAHLDRTEEARAALHASERLRPGFLESRKRWQPYADADRNEHFFAGLRRHGLFGQANSAP</sequence>
<gene>
    <name evidence="6" type="ORF">M8009_09725</name>
</gene>
<dbReference type="Gene3D" id="1.25.40.10">
    <property type="entry name" value="Tetratricopeptide repeat domain"/>
    <property type="match status" value="4"/>
</dbReference>
<dbReference type="EMBL" id="JAMJPK010000004">
    <property type="protein sequence ID" value="MCL7940575.1"/>
    <property type="molecule type" value="Genomic_DNA"/>
</dbReference>
<protein>
    <submittedName>
        <fullName evidence="6">Tetratricopeptide repeat protein</fullName>
    </submittedName>
</protein>
<accession>A0ABT0T0Y7</accession>
<dbReference type="InterPro" id="IPR019734">
    <property type="entry name" value="TPR_rpt"/>
</dbReference>
<dbReference type="Gene3D" id="3.40.50.10070">
    <property type="entry name" value="TolB, N-terminal domain"/>
    <property type="match status" value="1"/>
</dbReference>
<feature type="domain" description="Bacterial transcriptional activator" evidence="5">
    <location>
        <begin position="101"/>
        <end position="240"/>
    </location>
</feature>
<dbReference type="RefSeq" id="WP_250060645.1">
    <property type="nucleotide sequence ID" value="NZ_JAMJPK010000004.1"/>
</dbReference>
<dbReference type="InterPro" id="IPR016032">
    <property type="entry name" value="Sig_transdc_resp-reg_C-effctor"/>
</dbReference>
<evidence type="ECO:0000256" key="1">
    <source>
        <dbReference type="ARBA" id="ARBA00005820"/>
    </source>
</evidence>
<evidence type="ECO:0000256" key="3">
    <source>
        <dbReference type="PROSITE-ProRule" id="PRU00339"/>
    </source>
</evidence>
<evidence type="ECO:0000313" key="6">
    <source>
        <dbReference type="EMBL" id="MCL7940575.1"/>
    </source>
</evidence>
<dbReference type="InterPro" id="IPR051677">
    <property type="entry name" value="AfsR-DnrI-RedD_regulator"/>
</dbReference>
<feature type="repeat" description="TPR" evidence="3">
    <location>
        <begin position="569"/>
        <end position="602"/>
    </location>
</feature>
<keyword evidence="7" id="KW-1185">Reference proteome</keyword>
<dbReference type="InterPro" id="IPR005158">
    <property type="entry name" value="BTAD"/>
</dbReference>
<name>A0ABT0T0Y7_9GAMM</name>
<evidence type="ECO:0000313" key="7">
    <source>
        <dbReference type="Proteomes" id="UP001165369"/>
    </source>
</evidence>
<proteinExistence type="inferred from homology"/>
<dbReference type="SMART" id="SM01043">
    <property type="entry name" value="BTAD"/>
    <property type="match status" value="1"/>
</dbReference>
<reference evidence="6" key="1">
    <citation type="submission" date="2022-05" db="EMBL/GenBank/DDBJ databases">
        <title>Halomonas geminus sp. nov. and Halomonas llamarensis sp. nov. isolated from high-altitude salars of the Atacama Desert.</title>
        <authorList>
            <person name="Hintersatz C."/>
            <person name="Rojas L.A."/>
            <person name="Wei T.-S."/>
            <person name="Kutschke S."/>
            <person name="Lehmann F."/>
            <person name="Jain R."/>
            <person name="Pollmann K."/>
        </authorList>
    </citation>
    <scope>NUCLEOTIDE SEQUENCE</scope>
    <source>
        <strain evidence="6">ATCH28</strain>
    </source>
</reference>
<keyword evidence="2" id="KW-0238">DNA-binding</keyword>
<dbReference type="PROSITE" id="PS50005">
    <property type="entry name" value="TPR"/>
    <property type="match status" value="2"/>
</dbReference>
<dbReference type="InterPro" id="IPR036388">
    <property type="entry name" value="WH-like_DNA-bd_sf"/>
</dbReference>
<dbReference type="Gene3D" id="1.10.10.10">
    <property type="entry name" value="Winged helix-like DNA-binding domain superfamily/Winged helix DNA-binding domain"/>
    <property type="match status" value="1"/>
</dbReference>
<dbReference type="Pfam" id="PF14559">
    <property type="entry name" value="TPR_19"/>
    <property type="match status" value="1"/>
</dbReference>
<dbReference type="Pfam" id="PF03704">
    <property type="entry name" value="BTAD"/>
    <property type="match status" value="1"/>
</dbReference>
<dbReference type="SUPFAM" id="SSF48452">
    <property type="entry name" value="TPR-like"/>
    <property type="match status" value="2"/>
</dbReference>
<dbReference type="InterPro" id="IPR001867">
    <property type="entry name" value="OmpR/PhoB-type_DNA-bd"/>
</dbReference>
<dbReference type="Proteomes" id="UP001165369">
    <property type="component" value="Unassembled WGS sequence"/>
</dbReference>